<accession>A0ABT0GLC3</accession>
<gene>
    <name evidence="2" type="ORF">M0G41_16930</name>
</gene>
<organism evidence="2 3">
    <name type="scientific">Pseudomarimonas salicorniae</name>
    <dbReference type="NCBI Taxonomy" id="2933270"/>
    <lineage>
        <taxon>Bacteria</taxon>
        <taxon>Pseudomonadati</taxon>
        <taxon>Pseudomonadota</taxon>
        <taxon>Gammaproteobacteria</taxon>
        <taxon>Lysobacterales</taxon>
        <taxon>Lysobacteraceae</taxon>
        <taxon>Pseudomarimonas</taxon>
    </lineage>
</organism>
<dbReference type="PANTHER" id="PTHR36966:SF1">
    <property type="entry name" value="REP-ASSOCIATED TYROSINE TRANSPOSASE"/>
    <property type="match status" value="1"/>
</dbReference>
<dbReference type="InterPro" id="IPR002686">
    <property type="entry name" value="Transposase_17"/>
</dbReference>
<comment type="caution">
    <text evidence="2">The sequence shown here is derived from an EMBL/GenBank/DDBJ whole genome shotgun (WGS) entry which is preliminary data.</text>
</comment>
<proteinExistence type="predicted"/>
<dbReference type="PANTHER" id="PTHR36966">
    <property type="entry name" value="REP-ASSOCIATED TYROSINE TRANSPOSASE"/>
    <property type="match status" value="1"/>
</dbReference>
<dbReference type="SMART" id="SM01321">
    <property type="entry name" value="Y1_Tnp"/>
    <property type="match status" value="1"/>
</dbReference>
<dbReference type="RefSeq" id="WP_248211220.1">
    <property type="nucleotide sequence ID" value="NZ_JALNMH010000016.1"/>
</dbReference>
<dbReference type="NCBIfam" id="NF047646">
    <property type="entry name" value="REP_Tyr_transpos"/>
    <property type="match status" value="1"/>
</dbReference>
<protein>
    <submittedName>
        <fullName evidence="2">Transposase</fullName>
    </submittedName>
</protein>
<sequence length="180" mass="20583">MPNYRRARVPGGTYFFTVNLVDRDSRLLVEHVDALRGAFRDARAVRPFGLIAAVVLPNHLHCIWKLPEGDADNARRWGAIKAGFSRALPMEAARSRSRGHRGERSIWQRRFWERWITDERDLQAHVDYVHGNPVRHGLVDRANDWPYSSFHRHVRQGLLAPDWAAPASTAPQNAPVPKGE</sequence>
<feature type="domain" description="Transposase IS200-like" evidence="1">
    <location>
        <begin position="9"/>
        <end position="132"/>
    </location>
</feature>
<dbReference type="Proteomes" id="UP001431449">
    <property type="component" value="Unassembled WGS sequence"/>
</dbReference>
<reference evidence="2" key="1">
    <citation type="submission" date="2022-04" db="EMBL/GenBank/DDBJ databases">
        <title>Lysobacter sp. CAU 1642 isolated from sea sand.</title>
        <authorList>
            <person name="Kim W."/>
        </authorList>
    </citation>
    <scope>NUCLEOTIDE SEQUENCE</scope>
    <source>
        <strain evidence="2">CAU 1642</strain>
    </source>
</reference>
<dbReference type="InterPro" id="IPR052715">
    <property type="entry name" value="RAYT_transposase"/>
</dbReference>
<keyword evidence="3" id="KW-1185">Reference proteome</keyword>
<dbReference type="Gene3D" id="3.30.70.1290">
    <property type="entry name" value="Transposase IS200-like"/>
    <property type="match status" value="1"/>
</dbReference>
<evidence type="ECO:0000259" key="1">
    <source>
        <dbReference type="SMART" id="SM01321"/>
    </source>
</evidence>
<name>A0ABT0GLC3_9GAMM</name>
<evidence type="ECO:0000313" key="3">
    <source>
        <dbReference type="Proteomes" id="UP001431449"/>
    </source>
</evidence>
<dbReference type="InterPro" id="IPR036515">
    <property type="entry name" value="Transposase_17_sf"/>
</dbReference>
<dbReference type="EMBL" id="JALNMH010000016">
    <property type="protein sequence ID" value="MCK7595346.1"/>
    <property type="molecule type" value="Genomic_DNA"/>
</dbReference>
<evidence type="ECO:0000313" key="2">
    <source>
        <dbReference type="EMBL" id="MCK7595346.1"/>
    </source>
</evidence>
<dbReference type="SUPFAM" id="SSF143422">
    <property type="entry name" value="Transposase IS200-like"/>
    <property type="match status" value="1"/>
</dbReference>